<reference evidence="2 3" key="1">
    <citation type="submission" date="2019-09" db="EMBL/GenBank/DDBJ databases">
        <authorList>
            <person name="Chandra G."/>
            <person name="Truman W A."/>
        </authorList>
    </citation>
    <scope>NUCLEOTIDE SEQUENCE [LARGE SCALE GENOMIC DNA]</scope>
    <source>
        <strain evidence="2">PS645</strain>
    </source>
</reference>
<evidence type="ECO:0000259" key="1">
    <source>
        <dbReference type="Pfam" id="PF12680"/>
    </source>
</evidence>
<organism evidence="2 3">
    <name type="scientific">Pseudomonas fluorescens</name>
    <dbReference type="NCBI Taxonomy" id="294"/>
    <lineage>
        <taxon>Bacteria</taxon>
        <taxon>Pseudomonadati</taxon>
        <taxon>Pseudomonadota</taxon>
        <taxon>Gammaproteobacteria</taxon>
        <taxon>Pseudomonadales</taxon>
        <taxon>Pseudomonadaceae</taxon>
        <taxon>Pseudomonas</taxon>
    </lineage>
</organism>
<dbReference type="EMBL" id="CABVGX010000002">
    <property type="protein sequence ID" value="VVM43438.1"/>
    <property type="molecule type" value="Genomic_DNA"/>
</dbReference>
<feature type="domain" description="SnoaL-like" evidence="1">
    <location>
        <begin position="9"/>
        <end position="103"/>
    </location>
</feature>
<name>A0A5E6PL89_PSEFL</name>
<protein>
    <recommendedName>
        <fullName evidence="1">SnoaL-like domain-containing protein</fullName>
    </recommendedName>
</protein>
<dbReference type="Proteomes" id="UP000325607">
    <property type="component" value="Unassembled WGS sequence"/>
</dbReference>
<sequence>MNITQHPAIEAYFAHESATDLATLSTAFAHDAVVKDEGETIVGLDAIAAWRTAARKKYQYTVEPLDSQEDDQRSVVRVRLAGNFPGSPAVVNFTFRVRDAKVAALEIG</sequence>
<proteinExistence type="predicted"/>
<dbReference type="Gene3D" id="3.10.450.50">
    <property type="match status" value="1"/>
</dbReference>
<dbReference type="OrthoDB" id="8684708at2"/>
<gene>
    <name evidence="2" type="ORF">PS645_00369</name>
</gene>
<dbReference type="SUPFAM" id="SSF54427">
    <property type="entry name" value="NTF2-like"/>
    <property type="match status" value="1"/>
</dbReference>
<evidence type="ECO:0000313" key="2">
    <source>
        <dbReference type="EMBL" id="VVM43438.1"/>
    </source>
</evidence>
<dbReference type="Pfam" id="PF12680">
    <property type="entry name" value="SnoaL_2"/>
    <property type="match status" value="1"/>
</dbReference>
<dbReference type="AlphaFoldDB" id="A0A5E6PL89"/>
<dbReference type="InterPro" id="IPR032710">
    <property type="entry name" value="NTF2-like_dom_sf"/>
</dbReference>
<dbReference type="InterPro" id="IPR037401">
    <property type="entry name" value="SnoaL-like"/>
</dbReference>
<accession>A0A5E6PL89</accession>
<dbReference type="RefSeq" id="WP_150578892.1">
    <property type="nucleotide sequence ID" value="NZ_CABVGX010000002.1"/>
</dbReference>
<evidence type="ECO:0000313" key="3">
    <source>
        <dbReference type="Proteomes" id="UP000325607"/>
    </source>
</evidence>